<name>A0A2A9DRE5_9MICO</name>
<feature type="domain" description="LUD" evidence="1">
    <location>
        <begin position="19"/>
        <end position="173"/>
    </location>
</feature>
<dbReference type="InterPro" id="IPR003741">
    <property type="entry name" value="LUD_dom"/>
</dbReference>
<gene>
    <name evidence="2" type="ORF">ATJ78_0158</name>
</gene>
<dbReference type="Pfam" id="PF02589">
    <property type="entry name" value="LUD_dom"/>
    <property type="match status" value="1"/>
</dbReference>
<proteinExistence type="predicted"/>
<keyword evidence="3" id="KW-1185">Reference proteome</keyword>
<dbReference type="Proteomes" id="UP000221369">
    <property type="component" value="Unassembled WGS sequence"/>
</dbReference>
<dbReference type="RefSeq" id="WP_211288402.1">
    <property type="nucleotide sequence ID" value="NZ_PDJE01000001.1"/>
</dbReference>
<dbReference type="PANTHER" id="PTHR36179">
    <property type="entry name" value="LUD_DOM DOMAIN-CONTAINING PROTEIN"/>
    <property type="match status" value="1"/>
</dbReference>
<organism evidence="2 3">
    <name type="scientific">Paramicrobacterium agarici</name>
    <dbReference type="NCBI Taxonomy" id="630514"/>
    <lineage>
        <taxon>Bacteria</taxon>
        <taxon>Bacillati</taxon>
        <taxon>Actinomycetota</taxon>
        <taxon>Actinomycetes</taxon>
        <taxon>Micrococcales</taxon>
        <taxon>Microbacteriaceae</taxon>
        <taxon>Paramicrobacterium</taxon>
    </lineage>
</organism>
<dbReference type="EMBL" id="PDJE01000001">
    <property type="protein sequence ID" value="PFG29258.1"/>
    <property type="molecule type" value="Genomic_DNA"/>
</dbReference>
<evidence type="ECO:0000313" key="3">
    <source>
        <dbReference type="Proteomes" id="UP000221369"/>
    </source>
</evidence>
<sequence>MAEFHVTSDFARSASREQIERAAAALTRHGFTVEILRDSAEARVRVRELVPEGDSVLTASSETLRVSGIDEDVNDSGRYRSVRRQVQSMDRGADADGIRRLVASPDVVLGSVAAVTEAGSLIAASASGSQLPAYAGGARAIWVVGAQKVVADMNAAIHRLEEHALPREDERAREAYGRPSAVNFMLTINADPRPGRATVLLLEEVIGF</sequence>
<accession>A0A2A9DRE5</accession>
<dbReference type="PANTHER" id="PTHR36179:SF2">
    <property type="entry name" value="LUD DOMAIN-CONTAINING PROTEIN"/>
    <property type="match status" value="1"/>
</dbReference>
<evidence type="ECO:0000313" key="2">
    <source>
        <dbReference type="EMBL" id="PFG29258.1"/>
    </source>
</evidence>
<protein>
    <submittedName>
        <fullName evidence="2">YkgG family uncharacterized protein</fullName>
    </submittedName>
</protein>
<evidence type="ECO:0000259" key="1">
    <source>
        <dbReference type="Pfam" id="PF02589"/>
    </source>
</evidence>
<dbReference type="AlphaFoldDB" id="A0A2A9DRE5"/>
<comment type="caution">
    <text evidence="2">The sequence shown here is derived from an EMBL/GenBank/DDBJ whole genome shotgun (WGS) entry which is preliminary data.</text>
</comment>
<reference evidence="2 3" key="1">
    <citation type="submission" date="2017-10" db="EMBL/GenBank/DDBJ databases">
        <title>Sequencing the genomes of 1000 actinobacteria strains.</title>
        <authorList>
            <person name="Klenk H.-P."/>
        </authorList>
    </citation>
    <scope>NUCLEOTIDE SEQUENCE [LARGE SCALE GENOMIC DNA]</scope>
    <source>
        <strain evidence="2 3">DSM 21798</strain>
    </source>
</reference>